<name>A0A9E7GD81_9LILI</name>
<dbReference type="InterPro" id="IPR015683">
    <property type="entry name" value="Ionotropic_Glu_rcpt"/>
</dbReference>
<protein>
    <submittedName>
        <fullName evidence="1">Uncharacterized protein</fullName>
    </submittedName>
</protein>
<dbReference type="OrthoDB" id="5984008at2759"/>
<dbReference type="EMBL" id="CP097508">
    <property type="protein sequence ID" value="URE13184.1"/>
    <property type="molecule type" value="Genomic_DNA"/>
</dbReference>
<keyword evidence="2" id="KW-1185">Reference proteome</keyword>
<reference evidence="1" key="1">
    <citation type="submission" date="2022-05" db="EMBL/GenBank/DDBJ databases">
        <title>The Musa troglodytarum L. genome provides insights into the mechanism of non-climacteric behaviour and enrichment of carotenoids.</title>
        <authorList>
            <person name="Wang J."/>
        </authorList>
    </citation>
    <scope>NUCLEOTIDE SEQUENCE</scope>
    <source>
        <tissue evidence="1">Leaf</tissue>
    </source>
</reference>
<sequence length="160" mass="17955">MIMAVEDFYKANPDFTTRLFHWRDADNSSISAASAGAHHLLLCNESNHVLLSEPILHPHRVGIPLKPKPSRPRRSLRLAGSRSRVRRLDYGASIVPHLIDALQEVGVDVPNRSMIPLSATADRRLVLGELELSRSRTRVFVVTCRTLWPSGSSPPHRKKE</sequence>
<evidence type="ECO:0000313" key="1">
    <source>
        <dbReference type="EMBL" id="URE13184.1"/>
    </source>
</evidence>
<dbReference type="PANTHER" id="PTHR34836">
    <property type="entry name" value="OS06G0188250 PROTEIN"/>
    <property type="match status" value="1"/>
</dbReference>
<organism evidence="1 2">
    <name type="scientific">Musa troglodytarum</name>
    <name type="common">fe'i banana</name>
    <dbReference type="NCBI Taxonomy" id="320322"/>
    <lineage>
        <taxon>Eukaryota</taxon>
        <taxon>Viridiplantae</taxon>
        <taxon>Streptophyta</taxon>
        <taxon>Embryophyta</taxon>
        <taxon>Tracheophyta</taxon>
        <taxon>Spermatophyta</taxon>
        <taxon>Magnoliopsida</taxon>
        <taxon>Liliopsida</taxon>
        <taxon>Zingiberales</taxon>
        <taxon>Musaceae</taxon>
        <taxon>Musa</taxon>
    </lineage>
</organism>
<dbReference type="PANTHER" id="PTHR34836:SF1">
    <property type="entry name" value="OS09G0428600 PROTEIN"/>
    <property type="match status" value="1"/>
</dbReference>
<dbReference type="Proteomes" id="UP001055439">
    <property type="component" value="Chromosome 6"/>
</dbReference>
<accession>A0A9E7GD81</accession>
<gene>
    <name evidence="1" type="ORF">MUK42_29111</name>
</gene>
<dbReference type="AlphaFoldDB" id="A0A9E7GD81"/>
<proteinExistence type="predicted"/>
<dbReference type="Gene3D" id="3.40.50.2300">
    <property type="match status" value="1"/>
</dbReference>
<evidence type="ECO:0000313" key="2">
    <source>
        <dbReference type="Proteomes" id="UP001055439"/>
    </source>
</evidence>